<dbReference type="SUPFAM" id="SSF161098">
    <property type="entry name" value="MetI-like"/>
    <property type="match status" value="1"/>
</dbReference>
<keyword evidence="3 9" id="KW-0813">Transport</keyword>
<proteinExistence type="inferred from homology"/>
<reference evidence="11 12" key="1">
    <citation type="journal article" date="2019" name="Genome Biol. Evol.">
        <title>Toxin and genome evolution in a Drosophila defensive symbiosis.</title>
        <authorList>
            <person name="Ballinger M.J."/>
            <person name="Gawryluk R.M."/>
            <person name="Perlman S.J."/>
        </authorList>
    </citation>
    <scope>NUCLEOTIDE SEQUENCE [LARGE SCALE GENOMIC DNA]</scope>
    <source>
        <strain evidence="12">sNeo</strain>
    </source>
</reference>
<evidence type="ECO:0000259" key="10">
    <source>
        <dbReference type="PROSITE" id="PS50928"/>
    </source>
</evidence>
<gene>
    <name evidence="11" type="ORF">D6D54_03815</name>
</gene>
<keyword evidence="4" id="KW-1003">Cell membrane</keyword>
<dbReference type="InterPro" id="IPR051124">
    <property type="entry name" value="Phosphate_Transport_Permease"/>
</dbReference>
<evidence type="ECO:0000313" key="11">
    <source>
        <dbReference type="EMBL" id="RUP77102.1"/>
    </source>
</evidence>
<feature type="transmembrane region" description="Helical" evidence="9">
    <location>
        <begin position="76"/>
        <end position="104"/>
    </location>
</feature>
<evidence type="ECO:0000256" key="7">
    <source>
        <dbReference type="ARBA" id="ARBA00022989"/>
    </source>
</evidence>
<comment type="caution">
    <text evidence="11">The sequence shown here is derived from an EMBL/GenBank/DDBJ whole genome shotgun (WGS) entry which is preliminary data.</text>
</comment>
<dbReference type="Proteomes" id="UP000274545">
    <property type="component" value="Unassembled WGS sequence"/>
</dbReference>
<feature type="transmembrane region" description="Helical" evidence="9">
    <location>
        <begin position="155"/>
        <end position="179"/>
    </location>
</feature>
<dbReference type="PROSITE" id="PS50928">
    <property type="entry name" value="ABC_TM1"/>
    <property type="match status" value="1"/>
</dbReference>
<dbReference type="EMBL" id="RAHC01000003">
    <property type="protein sequence ID" value="RUP77102.1"/>
    <property type="molecule type" value="Genomic_DNA"/>
</dbReference>
<dbReference type="GO" id="GO:0005886">
    <property type="term" value="C:plasma membrane"/>
    <property type="evidence" value="ECO:0007669"/>
    <property type="project" value="UniProtKB-SubCell"/>
</dbReference>
<evidence type="ECO:0000256" key="5">
    <source>
        <dbReference type="ARBA" id="ARBA00022592"/>
    </source>
</evidence>
<dbReference type="InterPro" id="IPR000515">
    <property type="entry name" value="MetI-like"/>
</dbReference>
<feature type="transmembrane region" description="Helical" evidence="9">
    <location>
        <begin position="116"/>
        <end position="135"/>
    </location>
</feature>
<dbReference type="RefSeq" id="WP_127092802.1">
    <property type="nucleotide sequence ID" value="NZ_RAHC01000003.1"/>
</dbReference>
<dbReference type="Pfam" id="PF00528">
    <property type="entry name" value="BPD_transp_1"/>
    <property type="match status" value="1"/>
</dbReference>
<dbReference type="PANTHER" id="PTHR30425">
    <property type="entry name" value="PHOSPHATE TRANSPORT SYSTEM PERMEASE PROTEIN PST"/>
    <property type="match status" value="1"/>
</dbReference>
<dbReference type="GO" id="GO:0055085">
    <property type="term" value="P:transmembrane transport"/>
    <property type="evidence" value="ECO:0007669"/>
    <property type="project" value="InterPro"/>
</dbReference>
<dbReference type="AlphaFoldDB" id="A0A3S0USH6"/>
<keyword evidence="8 9" id="KW-0472">Membrane</keyword>
<dbReference type="GO" id="GO:0006817">
    <property type="term" value="P:phosphate ion transport"/>
    <property type="evidence" value="ECO:0007669"/>
    <property type="project" value="UniProtKB-KW"/>
</dbReference>
<dbReference type="CDD" id="cd06261">
    <property type="entry name" value="TM_PBP2"/>
    <property type="match status" value="1"/>
</dbReference>
<feature type="transmembrane region" description="Helical" evidence="9">
    <location>
        <begin position="21"/>
        <end position="42"/>
    </location>
</feature>
<evidence type="ECO:0000256" key="6">
    <source>
        <dbReference type="ARBA" id="ARBA00022692"/>
    </source>
</evidence>
<evidence type="ECO:0000256" key="1">
    <source>
        <dbReference type="ARBA" id="ARBA00004651"/>
    </source>
</evidence>
<accession>A0A3S0USH6</accession>
<evidence type="ECO:0000313" key="12">
    <source>
        <dbReference type="Proteomes" id="UP000274545"/>
    </source>
</evidence>
<keyword evidence="7 9" id="KW-1133">Transmembrane helix</keyword>
<sequence length="267" mass="29491">MQQINSNIFKRKQITDCLAKVIITLFSLCGIIAVFLIIYFIVASSIPALRYQGFWNFLTGTKWVINNETGEYQFGALTFIVGTILVLTLAIIIAAPLAILTALFVTEFLSPRLRTFIIFIIELLTGIPPVLFAVFGRETIGMLFVRMGATGPTNLLTAGVILAFLALPTIFALSANAFLSVSKSYRFAALAMGASRTYTAFKVVKKAAKTKIIGAVIFGMCRVIGEVTAMILLTGMAAQIPNLKEGFWGFLLDFLRYPFLLKYYYKI</sequence>
<evidence type="ECO:0000256" key="9">
    <source>
        <dbReference type="RuleBase" id="RU363032"/>
    </source>
</evidence>
<dbReference type="PANTHER" id="PTHR30425:SF1">
    <property type="entry name" value="PHOSPHATE TRANSPORT SYSTEM PERMEASE PROTEIN PSTC"/>
    <property type="match status" value="1"/>
</dbReference>
<feature type="transmembrane region" description="Helical" evidence="9">
    <location>
        <begin position="212"/>
        <end position="240"/>
    </location>
</feature>
<evidence type="ECO:0000256" key="8">
    <source>
        <dbReference type="ARBA" id="ARBA00023136"/>
    </source>
</evidence>
<organism evidence="11 12">
    <name type="scientific">Spiroplasma poulsonii</name>
    <dbReference type="NCBI Taxonomy" id="2138"/>
    <lineage>
        <taxon>Bacteria</taxon>
        <taxon>Bacillati</taxon>
        <taxon>Mycoplasmatota</taxon>
        <taxon>Mollicutes</taxon>
        <taxon>Entomoplasmatales</taxon>
        <taxon>Spiroplasmataceae</taxon>
        <taxon>Spiroplasma</taxon>
    </lineage>
</organism>
<feature type="domain" description="ABC transmembrane type-1" evidence="10">
    <location>
        <begin position="80"/>
        <end position="267"/>
    </location>
</feature>
<comment type="subcellular location">
    <subcellularLocation>
        <location evidence="1 9">Cell membrane</location>
        <topology evidence="1 9">Multi-pass membrane protein</topology>
    </subcellularLocation>
</comment>
<keyword evidence="5" id="KW-0592">Phosphate transport</keyword>
<dbReference type="InterPro" id="IPR035906">
    <property type="entry name" value="MetI-like_sf"/>
</dbReference>
<protein>
    <submittedName>
        <fullName evidence="11">ABC transporter permease subunit</fullName>
    </submittedName>
</protein>
<name>A0A3S0USH6_9MOLU</name>
<evidence type="ECO:0000256" key="2">
    <source>
        <dbReference type="ARBA" id="ARBA00007069"/>
    </source>
</evidence>
<comment type="similarity">
    <text evidence="2">Belongs to the binding-protein-dependent transport system permease family. CysTW subfamily.</text>
</comment>
<evidence type="ECO:0000256" key="4">
    <source>
        <dbReference type="ARBA" id="ARBA00022475"/>
    </source>
</evidence>
<evidence type="ECO:0000256" key="3">
    <source>
        <dbReference type="ARBA" id="ARBA00022448"/>
    </source>
</evidence>
<dbReference type="Gene3D" id="1.10.3720.10">
    <property type="entry name" value="MetI-like"/>
    <property type="match status" value="1"/>
</dbReference>
<keyword evidence="6 9" id="KW-0812">Transmembrane</keyword>